<dbReference type="Pfam" id="PF02153">
    <property type="entry name" value="PDH_N"/>
    <property type="match status" value="1"/>
</dbReference>
<dbReference type="Proteomes" id="UP000006001">
    <property type="component" value="Unassembled WGS sequence"/>
</dbReference>
<evidence type="ECO:0000313" key="4">
    <source>
        <dbReference type="EMBL" id="EEZ62051.1"/>
    </source>
</evidence>
<dbReference type="STRING" id="649764.HMPREF0762_00138"/>
<comment type="caution">
    <text evidence="4">The sequence shown here is derived from an EMBL/GenBank/DDBJ whole genome shotgun (WGS) entry which is preliminary data.</text>
</comment>
<dbReference type="InterPro" id="IPR036291">
    <property type="entry name" value="NAD(P)-bd_dom_sf"/>
</dbReference>
<dbReference type="PANTHER" id="PTHR21363">
    <property type="entry name" value="PREPHENATE DEHYDROGENASE"/>
    <property type="match status" value="1"/>
</dbReference>
<feature type="domain" description="Prephenate/arogenate dehydrogenase" evidence="3">
    <location>
        <begin position="29"/>
        <end position="310"/>
    </location>
</feature>
<dbReference type="GO" id="GO:0004665">
    <property type="term" value="F:prephenate dehydrogenase (NADP+) activity"/>
    <property type="evidence" value="ECO:0007669"/>
    <property type="project" value="InterPro"/>
</dbReference>
<dbReference type="HOGENOM" id="CLU_055968_2_0_11"/>
<dbReference type="PROSITE" id="PS51176">
    <property type="entry name" value="PDH_ADH"/>
    <property type="match status" value="1"/>
</dbReference>
<dbReference type="AlphaFoldDB" id="D0WEB3"/>
<protein>
    <submittedName>
        <fullName evidence="4">Prephenate dehydrogenase</fullName>
        <ecNumber evidence="4">1.3.1.12</ecNumber>
    </submittedName>
</protein>
<organism evidence="4 5">
    <name type="scientific">Slackia exigua (strain ATCC 700122 / DSM 15923 / CIP 105133 / JCM 11022 / KCTC 5966 / S-7)</name>
    <dbReference type="NCBI Taxonomy" id="649764"/>
    <lineage>
        <taxon>Bacteria</taxon>
        <taxon>Bacillati</taxon>
        <taxon>Actinomycetota</taxon>
        <taxon>Coriobacteriia</taxon>
        <taxon>Eggerthellales</taxon>
        <taxon>Eggerthellaceae</taxon>
        <taxon>Slackia</taxon>
    </lineage>
</organism>
<dbReference type="Pfam" id="PF20463">
    <property type="entry name" value="PDH_C"/>
    <property type="match status" value="1"/>
</dbReference>
<dbReference type="InterPro" id="IPR050812">
    <property type="entry name" value="Preph/Arog_dehydrog"/>
</dbReference>
<dbReference type="PANTHER" id="PTHR21363:SF0">
    <property type="entry name" value="PREPHENATE DEHYDROGENASE [NADP(+)]"/>
    <property type="match status" value="1"/>
</dbReference>
<dbReference type="GO" id="GO:0006571">
    <property type="term" value="P:tyrosine biosynthetic process"/>
    <property type="evidence" value="ECO:0007669"/>
    <property type="project" value="InterPro"/>
</dbReference>
<dbReference type="SUPFAM" id="SSF48179">
    <property type="entry name" value="6-phosphogluconate dehydrogenase C-terminal domain-like"/>
    <property type="match status" value="1"/>
</dbReference>
<name>D0WEB3_SLAES</name>
<dbReference type="Gene3D" id="3.40.50.720">
    <property type="entry name" value="NAD(P)-binding Rossmann-like Domain"/>
    <property type="match status" value="1"/>
</dbReference>
<sequence length="313" mass="33334">MRFARSRAMPSSAKRRVDLDLITRSGTPGAVGIVGLGLIGGSLAKAYAEAGVTVYAANRTRSTLEAAIAEGSVAAPLDDSTIELCDLVVIALYPQATVDWVRDHADAFATDALVVDCGGVKRAICAPCFAVASSYGFHFIGGHPMAGIQYSGFRHARVDLFAGQSFVIVPPEDCDRRVVDACIASLSPCGFKRYSIATPERHDEIIAYTSQLAHVVSSAFIKSPTARAHSGFSAGSYRDLTRVAELNAGMWTELFCDNADYLSLEIGRVIKELSRYKDALDARDADTLEALLADGTRAKRRADGRFSDGGGAS</sequence>
<gene>
    <name evidence="4" type="ORF">HMPREF0762_00138</name>
</gene>
<keyword evidence="5" id="KW-1185">Reference proteome</keyword>
<dbReference type="SUPFAM" id="SSF51735">
    <property type="entry name" value="NAD(P)-binding Rossmann-fold domains"/>
    <property type="match status" value="1"/>
</dbReference>
<evidence type="ECO:0000313" key="5">
    <source>
        <dbReference type="Proteomes" id="UP000006001"/>
    </source>
</evidence>
<evidence type="ECO:0000256" key="1">
    <source>
        <dbReference type="ARBA" id="ARBA00007964"/>
    </source>
</evidence>
<dbReference type="eggNOG" id="COG0287">
    <property type="taxonomic scope" value="Bacteria"/>
</dbReference>
<dbReference type="InterPro" id="IPR003099">
    <property type="entry name" value="Prephen_DH"/>
</dbReference>
<dbReference type="InterPro" id="IPR008927">
    <property type="entry name" value="6-PGluconate_DH-like_C_sf"/>
</dbReference>
<dbReference type="GO" id="GO:0008977">
    <property type="term" value="F:prephenate dehydrogenase (NAD+) activity"/>
    <property type="evidence" value="ECO:0007669"/>
    <property type="project" value="UniProtKB-EC"/>
</dbReference>
<keyword evidence="2 4" id="KW-0560">Oxidoreductase</keyword>
<dbReference type="Gene3D" id="1.10.3660.10">
    <property type="entry name" value="6-phosphogluconate dehydrogenase C-terminal like domain"/>
    <property type="match status" value="1"/>
</dbReference>
<dbReference type="EC" id="1.3.1.12" evidence="4"/>
<dbReference type="InterPro" id="IPR046826">
    <property type="entry name" value="PDH_N"/>
</dbReference>
<dbReference type="GO" id="GO:0070403">
    <property type="term" value="F:NAD+ binding"/>
    <property type="evidence" value="ECO:0007669"/>
    <property type="project" value="InterPro"/>
</dbReference>
<accession>D0WEB3</accession>
<evidence type="ECO:0000256" key="2">
    <source>
        <dbReference type="ARBA" id="ARBA00023002"/>
    </source>
</evidence>
<proteinExistence type="inferred from homology"/>
<dbReference type="InterPro" id="IPR046825">
    <property type="entry name" value="PDH_C"/>
</dbReference>
<dbReference type="EMBL" id="ACUX02000004">
    <property type="protein sequence ID" value="EEZ62051.1"/>
    <property type="molecule type" value="Genomic_DNA"/>
</dbReference>
<evidence type="ECO:0000259" key="3">
    <source>
        <dbReference type="PROSITE" id="PS51176"/>
    </source>
</evidence>
<reference evidence="4" key="1">
    <citation type="submission" date="2009-10" db="EMBL/GenBank/DDBJ databases">
        <authorList>
            <person name="Weinstock G."/>
            <person name="Sodergren E."/>
            <person name="Clifton S."/>
            <person name="Fulton L."/>
            <person name="Fulton B."/>
            <person name="Courtney L."/>
            <person name="Fronick C."/>
            <person name="Harrison M."/>
            <person name="Strong C."/>
            <person name="Farmer C."/>
            <person name="Delahaunty K."/>
            <person name="Markovic C."/>
            <person name="Hall O."/>
            <person name="Minx P."/>
            <person name="Tomlinson C."/>
            <person name="Mitreva M."/>
            <person name="Nelson J."/>
            <person name="Hou S."/>
            <person name="Wollam A."/>
            <person name="Pepin K.H."/>
            <person name="Johnson M."/>
            <person name="Bhonagiri V."/>
            <person name="Nash W.E."/>
            <person name="Warren W."/>
            <person name="Chinwalla A."/>
            <person name="Mardis E.R."/>
            <person name="Wilson R.K."/>
        </authorList>
    </citation>
    <scope>NUCLEOTIDE SEQUENCE [LARGE SCALE GENOMIC DNA]</scope>
    <source>
        <strain evidence="4">ATCC 700122</strain>
    </source>
</reference>
<comment type="similarity">
    <text evidence="1">Belongs to the prephenate/arogenate dehydrogenase family.</text>
</comment>